<dbReference type="Proteomes" id="UP000053354">
    <property type="component" value="Chromosome"/>
</dbReference>
<feature type="binding site" evidence="2">
    <location>
        <position position="162"/>
    </location>
    <ligand>
        <name>Mn(2+)</name>
        <dbReference type="ChEBI" id="CHEBI:29035"/>
        <label>2</label>
    </ligand>
</feature>
<dbReference type="InterPro" id="IPR036264">
    <property type="entry name" value="Bact_exopeptidase_dim_dom"/>
</dbReference>
<comment type="cofactor">
    <cofactor evidence="2">
        <name>Mn(2+)</name>
        <dbReference type="ChEBI" id="CHEBI:29035"/>
    </cofactor>
    <text evidence="2">The Mn(2+) ion enhances activity.</text>
</comment>
<dbReference type="SUPFAM" id="SSF55031">
    <property type="entry name" value="Bacterial exopeptidase dimerisation domain"/>
    <property type="match status" value="1"/>
</dbReference>
<sequence length="401" mass="43608">MIITQKIDSLYEEMVEIRRHLHMNPELSHQEIATPAFIAEQLEAMGVEVRRNVGGRGVVGTIRGGKPGKTIAFRADFDALPIDDQKDVSYKSTVPGVMHACGHDGHTAALLGFAKAMVAIQKDLPGTIVLIHQFGEELSPGGARAMIEDGCLDGVDAIFGAHLQSKLDAGRVYLRDGFLQASEDAIKIIVRGSGTHGAEPHQGIDPILVASHIMVALQSIVSRNADPLKELVVSIGKFQAGDADNVISSKAVLEGTIRVFDPELRILAGQRLRTIVENVASAMGATAELIIETGYDSLWNHPTETDIVRAAAREVLGDEYVMEIDPIMPVEDFTYYTQAKPGAFFFVGAKMDDENVVYPHHHESFDFNENAMLVTTKVFAAIYFEAQECTADSIPVDLDSI</sequence>
<evidence type="ECO:0000259" key="3">
    <source>
        <dbReference type="Pfam" id="PF07687"/>
    </source>
</evidence>
<accession>A0A1B1S2J3</accession>
<name>A0A1B1S2J3_9BACL</name>
<dbReference type="OrthoDB" id="2416606at2"/>
<feature type="domain" description="Peptidase M20 dimerisation" evidence="3">
    <location>
        <begin position="187"/>
        <end position="283"/>
    </location>
</feature>
<feature type="binding site" evidence="2">
    <location>
        <position position="361"/>
    </location>
    <ligand>
        <name>Mn(2+)</name>
        <dbReference type="ChEBI" id="CHEBI:29035"/>
        <label>2</label>
    </ligand>
</feature>
<feature type="binding site" evidence="2">
    <location>
        <position position="137"/>
    </location>
    <ligand>
        <name>Mn(2+)</name>
        <dbReference type="ChEBI" id="CHEBI:29035"/>
        <label>2</label>
    </ligand>
</feature>
<dbReference type="AlphaFoldDB" id="A0A1B1S2J3"/>
<gene>
    <name evidence="4" type="ORF">I858_010435</name>
</gene>
<evidence type="ECO:0000256" key="1">
    <source>
        <dbReference type="ARBA" id="ARBA00022801"/>
    </source>
</evidence>
<dbReference type="FunFam" id="3.30.70.360:FF:000001">
    <property type="entry name" value="N-acetyldiaminopimelate deacetylase"/>
    <property type="match status" value="1"/>
</dbReference>
<dbReference type="Gene3D" id="3.30.70.360">
    <property type="match status" value="1"/>
</dbReference>
<dbReference type="PANTHER" id="PTHR11014">
    <property type="entry name" value="PEPTIDASE M20 FAMILY MEMBER"/>
    <property type="match status" value="1"/>
</dbReference>
<dbReference type="GO" id="GO:0050118">
    <property type="term" value="F:N-acetyldiaminopimelate deacetylase activity"/>
    <property type="evidence" value="ECO:0007669"/>
    <property type="project" value="UniProtKB-ARBA"/>
</dbReference>
<dbReference type="PANTHER" id="PTHR11014:SF63">
    <property type="entry name" value="METALLOPEPTIDASE, PUTATIVE (AFU_ORTHOLOGUE AFUA_6G09600)-RELATED"/>
    <property type="match status" value="1"/>
</dbReference>
<keyword evidence="2" id="KW-0479">Metal-binding</keyword>
<dbReference type="GO" id="GO:0046872">
    <property type="term" value="F:metal ion binding"/>
    <property type="evidence" value="ECO:0007669"/>
    <property type="project" value="UniProtKB-KW"/>
</dbReference>
<evidence type="ECO:0000313" key="4">
    <source>
        <dbReference type="EMBL" id="ANU27406.1"/>
    </source>
</evidence>
<reference evidence="4" key="1">
    <citation type="submission" date="2016-10" db="EMBL/GenBank/DDBJ databases">
        <authorList>
            <person name="See-Too W.S."/>
        </authorList>
    </citation>
    <scope>NUCLEOTIDE SEQUENCE</scope>
    <source>
        <strain evidence="4">L10.15</strain>
    </source>
</reference>
<dbReference type="InterPro" id="IPR017439">
    <property type="entry name" value="Amidohydrolase"/>
</dbReference>
<organism evidence="4 5">
    <name type="scientific">Planococcus versutus</name>
    <dbReference type="NCBI Taxonomy" id="1302659"/>
    <lineage>
        <taxon>Bacteria</taxon>
        <taxon>Bacillati</taxon>
        <taxon>Bacillota</taxon>
        <taxon>Bacilli</taxon>
        <taxon>Bacillales</taxon>
        <taxon>Caryophanaceae</taxon>
        <taxon>Planococcus</taxon>
    </lineage>
</organism>
<dbReference type="Pfam" id="PF07687">
    <property type="entry name" value="M20_dimer"/>
    <property type="match status" value="1"/>
</dbReference>
<dbReference type="Gene3D" id="3.40.630.10">
    <property type="entry name" value="Zn peptidases"/>
    <property type="match status" value="1"/>
</dbReference>
<protein>
    <submittedName>
        <fullName evidence="4">Amidohydrolase</fullName>
    </submittedName>
</protein>
<dbReference type="InterPro" id="IPR002933">
    <property type="entry name" value="Peptidase_M20"/>
</dbReference>
<dbReference type="EMBL" id="CP016540">
    <property type="protein sequence ID" value="ANU27406.1"/>
    <property type="molecule type" value="Genomic_DNA"/>
</dbReference>
<dbReference type="NCBIfam" id="TIGR01891">
    <property type="entry name" value="amidohydrolases"/>
    <property type="match status" value="1"/>
</dbReference>
<dbReference type="SUPFAM" id="SSF53187">
    <property type="entry name" value="Zn-dependent exopeptidases"/>
    <property type="match status" value="1"/>
</dbReference>
<dbReference type="Pfam" id="PF01546">
    <property type="entry name" value="Peptidase_M20"/>
    <property type="match status" value="1"/>
</dbReference>
<feature type="binding site" evidence="2">
    <location>
        <position position="101"/>
    </location>
    <ligand>
        <name>Mn(2+)</name>
        <dbReference type="ChEBI" id="CHEBI:29035"/>
        <label>2</label>
    </ligand>
</feature>
<keyword evidence="5" id="KW-1185">Reference proteome</keyword>
<keyword evidence="1" id="KW-0378">Hydrolase</keyword>
<dbReference type="InterPro" id="IPR011650">
    <property type="entry name" value="Peptidase_M20_dimer"/>
</dbReference>
<feature type="binding site" evidence="2">
    <location>
        <position position="103"/>
    </location>
    <ligand>
        <name>Mn(2+)</name>
        <dbReference type="ChEBI" id="CHEBI:29035"/>
        <label>2</label>
    </ligand>
</feature>
<proteinExistence type="predicted"/>
<dbReference type="GO" id="GO:0019877">
    <property type="term" value="P:diaminopimelate biosynthetic process"/>
    <property type="evidence" value="ECO:0007669"/>
    <property type="project" value="UniProtKB-ARBA"/>
</dbReference>
<dbReference type="RefSeq" id="WP_049692986.1">
    <property type="nucleotide sequence ID" value="NZ_CP016540.2"/>
</dbReference>
<dbReference type="PIRSF" id="PIRSF005962">
    <property type="entry name" value="Pept_M20D_amidohydro"/>
    <property type="match status" value="1"/>
</dbReference>
<keyword evidence="2" id="KW-0464">Manganese</keyword>
<dbReference type="KEGG" id="pll:I858_010435"/>
<evidence type="ECO:0000256" key="2">
    <source>
        <dbReference type="PIRSR" id="PIRSR005962-1"/>
    </source>
</evidence>
<evidence type="ECO:0000313" key="5">
    <source>
        <dbReference type="Proteomes" id="UP000053354"/>
    </source>
</evidence>